<dbReference type="InterPro" id="IPR003594">
    <property type="entry name" value="HATPase_dom"/>
</dbReference>
<evidence type="ECO:0000256" key="6">
    <source>
        <dbReference type="ARBA" id="ARBA00022777"/>
    </source>
</evidence>
<gene>
    <name evidence="10" type="ORF">H6G97_12245</name>
</gene>
<dbReference type="PROSITE" id="PS50109">
    <property type="entry name" value="HIS_KIN"/>
    <property type="match status" value="1"/>
</dbReference>
<organism evidence="10 11">
    <name type="scientific">Nostoc flagelliforme FACHB-838</name>
    <dbReference type="NCBI Taxonomy" id="2692904"/>
    <lineage>
        <taxon>Bacteria</taxon>
        <taxon>Bacillati</taxon>
        <taxon>Cyanobacteriota</taxon>
        <taxon>Cyanophyceae</taxon>
        <taxon>Nostocales</taxon>
        <taxon>Nostocaceae</taxon>
        <taxon>Nostoc</taxon>
    </lineage>
</organism>
<dbReference type="Proteomes" id="UP000623440">
    <property type="component" value="Unassembled WGS sequence"/>
</dbReference>
<keyword evidence="5" id="KW-0547">Nucleotide-binding</keyword>
<dbReference type="PANTHER" id="PTHR43065">
    <property type="entry name" value="SENSOR HISTIDINE KINASE"/>
    <property type="match status" value="1"/>
</dbReference>
<evidence type="ECO:0000256" key="3">
    <source>
        <dbReference type="ARBA" id="ARBA00022553"/>
    </source>
</evidence>
<evidence type="ECO:0000256" key="4">
    <source>
        <dbReference type="ARBA" id="ARBA00022679"/>
    </source>
</evidence>
<keyword evidence="11" id="KW-1185">Reference proteome</keyword>
<keyword evidence="8" id="KW-0902">Two-component regulatory system</keyword>
<dbReference type="PANTHER" id="PTHR43065:SF10">
    <property type="entry name" value="PEROXIDE STRESS-ACTIVATED HISTIDINE KINASE MAK3"/>
    <property type="match status" value="1"/>
</dbReference>
<evidence type="ECO:0000256" key="2">
    <source>
        <dbReference type="ARBA" id="ARBA00012438"/>
    </source>
</evidence>
<dbReference type="Pfam" id="PF02518">
    <property type="entry name" value="HATPase_c"/>
    <property type="match status" value="1"/>
</dbReference>
<keyword evidence="6 10" id="KW-0418">Kinase</keyword>
<name>A0ABR8DM13_9NOSO</name>
<dbReference type="Gene3D" id="3.30.565.10">
    <property type="entry name" value="Histidine kinase-like ATPase, C-terminal domain"/>
    <property type="match status" value="1"/>
</dbReference>
<evidence type="ECO:0000256" key="5">
    <source>
        <dbReference type="ARBA" id="ARBA00022741"/>
    </source>
</evidence>
<evidence type="ECO:0000256" key="1">
    <source>
        <dbReference type="ARBA" id="ARBA00000085"/>
    </source>
</evidence>
<evidence type="ECO:0000256" key="8">
    <source>
        <dbReference type="ARBA" id="ARBA00023012"/>
    </source>
</evidence>
<keyword evidence="4" id="KW-0808">Transferase</keyword>
<protein>
    <recommendedName>
        <fullName evidence="2">histidine kinase</fullName>
        <ecNumber evidence="2">2.7.13.3</ecNumber>
    </recommendedName>
</protein>
<evidence type="ECO:0000313" key="10">
    <source>
        <dbReference type="EMBL" id="MBD2530299.1"/>
    </source>
</evidence>
<dbReference type="EMBL" id="JACJSI010000018">
    <property type="protein sequence ID" value="MBD2530299.1"/>
    <property type="molecule type" value="Genomic_DNA"/>
</dbReference>
<keyword evidence="3" id="KW-0597">Phosphoprotein</keyword>
<evidence type="ECO:0000259" key="9">
    <source>
        <dbReference type="PROSITE" id="PS50109"/>
    </source>
</evidence>
<dbReference type="PRINTS" id="PR00344">
    <property type="entry name" value="BCTRLSENSOR"/>
</dbReference>
<dbReference type="GO" id="GO:0016301">
    <property type="term" value="F:kinase activity"/>
    <property type="evidence" value="ECO:0007669"/>
    <property type="project" value="UniProtKB-KW"/>
</dbReference>
<dbReference type="InterPro" id="IPR036890">
    <property type="entry name" value="HATPase_C_sf"/>
</dbReference>
<keyword evidence="7" id="KW-0067">ATP-binding</keyword>
<comment type="catalytic activity">
    <reaction evidence="1">
        <text>ATP + protein L-histidine = ADP + protein N-phospho-L-histidine.</text>
        <dbReference type="EC" id="2.7.13.3"/>
    </reaction>
</comment>
<dbReference type="SUPFAM" id="SSF55874">
    <property type="entry name" value="ATPase domain of HSP90 chaperone/DNA topoisomerase II/histidine kinase"/>
    <property type="match status" value="1"/>
</dbReference>
<evidence type="ECO:0000313" key="11">
    <source>
        <dbReference type="Proteomes" id="UP000623440"/>
    </source>
</evidence>
<dbReference type="EC" id="2.7.13.3" evidence="2"/>
<dbReference type="InterPro" id="IPR005467">
    <property type="entry name" value="His_kinase_dom"/>
</dbReference>
<accession>A0ABR8DM13</accession>
<proteinExistence type="predicted"/>
<reference evidence="10 11" key="1">
    <citation type="journal article" date="2020" name="ISME J.">
        <title>Comparative genomics reveals insights into cyanobacterial evolution and habitat adaptation.</title>
        <authorList>
            <person name="Chen M.Y."/>
            <person name="Teng W.K."/>
            <person name="Zhao L."/>
            <person name="Hu C.X."/>
            <person name="Zhou Y.K."/>
            <person name="Han B.P."/>
            <person name="Song L.R."/>
            <person name="Shu W.S."/>
        </authorList>
    </citation>
    <scope>NUCLEOTIDE SEQUENCE [LARGE SCALE GENOMIC DNA]</scope>
    <source>
        <strain evidence="10 11">FACHB-838</strain>
    </source>
</reference>
<evidence type="ECO:0000256" key="7">
    <source>
        <dbReference type="ARBA" id="ARBA00022840"/>
    </source>
</evidence>
<dbReference type="InterPro" id="IPR004358">
    <property type="entry name" value="Sig_transdc_His_kin-like_C"/>
</dbReference>
<sequence>MDKLNDRYIRIRIKDNGSGIPTEIQHQIFNSFFTTKPVGKGTGLGLSICYQIIESHDGRINVISDPDWGTEFSIELPIVY</sequence>
<feature type="domain" description="Histidine kinase" evidence="9">
    <location>
        <begin position="1"/>
        <end position="80"/>
    </location>
</feature>
<comment type="caution">
    <text evidence="10">The sequence shown here is derived from an EMBL/GenBank/DDBJ whole genome shotgun (WGS) entry which is preliminary data.</text>
</comment>
<dbReference type="SMART" id="SM00387">
    <property type="entry name" value="HATPase_c"/>
    <property type="match status" value="1"/>
</dbReference>